<evidence type="ECO:0000313" key="1">
    <source>
        <dbReference type="EMBL" id="WFC97906.1"/>
    </source>
</evidence>
<gene>
    <name evidence="1" type="ORF">MYAM1_000626b</name>
</gene>
<organism evidence="1 2">
    <name type="scientific">Malassezia yamatoensis</name>
    <dbReference type="NCBI Taxonomy" id="253288"/>
    <lineage>
        <taxon>Eukaryota</taxon>
        <taxon>Fungi</taxon>
        <taxon>Dikarya</taxon>
        <taxon>Basidiomycota</taxon>
        <taxon>Ustilaginomycotina</taxon>
        <taxon>Malasseziomycetes</taxon>
        <taxon>Malasseziales</taxon>
        <taxon>Malasseziaceae</taxon>
        <taxon>Malassezia</taxon>
    </lineage>
</organism>
<reference evidence="1 2" key="1">
    <citation type="submission" date="2023-03" db="EMBL/GenBank/DDBJ databases">
        <title>Mating type loci evolution in Malassezia.</title>
        <authorList>
            <person name="Coelho M.A."/>
        </authorList>
    </citation>
    <scope>NUCLEOTIDE SEQUENCE [LARGE SCALE GENOMIC DNA]</scope>
    <source>
        <strain evidence="1 2">CBS 9725</strain>
    </source>
</reference>
<name>A0AAJ5YPT9_9BASI</name>
<evidence type="ECO:0000313" key="2">
    <source>
        <dbReference type="Proteomes" id="UP001219567"/>
    </source>
</evidence>
<dbReference type="Proteomes" id="UP001219567">
    <property type="component" value="Chromosome 1"/>
</dbReference>
<dbReference type="AlphaFoldDB" id="A0AAJ5YPT9"/>
<protein>
    <submittedName>
        <fullName evidence="1">Uncharacterized protein</fullName>
    </submittedName>
</protein>
<sequence>MDSVQEVFTAQTTSYLPLNSAAASNISSPINKEIDDGTGPNGVYYCVIA</sequence>
<accession>A0AAJ5YPT9</accession>
<proteinExistence type="predicted"/>
<keyword evidence="2" id="KW-1185">Reference proteome</keyword>
<dbReference type="EMBL" id="CP119943">
    <property type="protein sequence ID" value="WFC97906.1"/>
    <property type="molecule type" value="Genomic_DNA"/>
</dbReference>